<feature type="chain" id="PRO_5032528348" description="Flagellar L-ring protein" evidence="12">
    <location>
        <begin position="24"/>
        <end position="223"/>
    </location>
</feature>
<comment type="function">
    <text evidence="1 11">Assembles around the rod to form the L-ring and probably protects the motor/basal body from shearing forces during rotation.</text>
</comment>
<evidence type="ECO:0000256" key="6">
    <source>
        <dbReference type="ARBA" id="ARBA00023136"/>
    </source>
</evidence>
<feature type="signal peptide" evidence="12">
    <location>
        <begin position="1"/>
        <end position="23"/>
    </location>
</feature>
<reference evidence="13 14" key="1">
    <citation type="submission" date="2020-08" db="EMBL/GenBank/DDBJ databases">
        <title>Genomic Encyclopedia of Type Strains, Phase III (KMG-III): the genomes of soil and plant-associated and newly described type strains.</title>
        <authorList>
            <person name="Whitman W."/>
        </authorList>
    </citation>
    <scope>NUCLEOTIDE SEQUENCE [LARGE SCALE GENOMIC DNA]</scope>
    <source>
        <strain evidence="13 14">CECT 8571</strain>
    </source>
</reference>
<evidence type="ECO:0000256" key="2">
    <source>
        <dbReference type="ARBA" id="ARBA00004635"/>
    </source>
</evidence>
<protein>
    <recommendedName>
        <fullName evidence="11">Flagellar L-ring protein</fullName>
    </recommendedName>
    <alternativeName>
        <fullName evidence="11">Basal body L-ring protein</fullName>
    </alternativeName>
</protein>
<dbReference type="EMBL" id="JACHXZ010000002">
    <property type="protein sequence ID" value="MBB3168444.1"/>
    <property type="molecule type" value="Genomic_DNA"/>
</dbReference>
<keyword evidence="9 11" id="KW-0998">Cell outer membrane</keyword>
<dbReference type="RefSeq" id="WP_183909924.1">
    <property type="nucleotide sequence ID" value="NZ_JACHXZ010000002.1"/>
</dbReference>
<dbReference type="PANTHER" id="PTHR34933">
    <property type="entry name" value="FLAGELLAR L-RING PROTEIN"/>
    <property type="match status" value="1"/>
</dbReference>
<comment type="similarity">
    <text evidence="3 11">Belongs to the FlgH family.</text>
</comment>
<dbReference type="GO" id="GO:0009427">
    <property type="term" value="C:bacterial-type flagellum basal body, distal rod, L ring"/>
    <property type="evidence" value="ECO:0007669"/>
    <property type="project" value="InterPro"/>
</dbReference>
<evidence type="ECO:0000256" key="1">
    <source>
        <dbReference type="ARBA" id="ARBA00002591"/>
    </source>
</evidence>
<keyword evidence="14" id="KW-1185">Reference proteome</keyword>
<organism evidence="13 14">
    <name type="scientific">Simiduia aestuariiviva</name>
    <dbReference type="NCBI Taxonomy" id="1510459"/>
    <lineage>
        <taxon>Bacteria</taxon>
        <taxon>Pseudomonadati</taxon>
        <taxon>Pseudomonadota</taxon>
        <taxon>Gammaproteobacteria</taxon>
        <taxon>Cellvibrionales</taxon>
        <taxon>Cellvibrionaceae</taxon>
        <taxon>Simiduia</taxon>
    </lineage>
</organism>
<comment type="subcellular location">
    <subcellularLocation>
        <location evidence="11">Cell outer membrane</location>
    </subcellularLocation>
    <subcellularLocation>
        <location evidence="11">Bacterial flagellum basal body</location>
    </subcellularLocation>
    <subcellularLocation>
        <location evidence="2">Membrane</location>
        <topology evidence="2">Lipid-anchor</topology>
    </subcellularLocation>
</comment>
<dbReference type="HAMAP" id="MF_00415">
    <property type="entry name" value="FlgH"/>
    <property type="match status" value="1"/>
</dbReference>
<gene>
    <name evidence="11" type="primary">flgH</name>
    <name evidence="13" type="ORF">FHS30_001628</name>
</gene>
<sequence>MYKLIFTALLSCYLTGCVISQPAAPNDPFYAPVLGNGPVPPAPTDGSLYRGDYSLSFFDDRKATRIGDIITIVLSERTVGSKKSGVSVKKESDNSFTGTILGVEPRVGEYSLDTSTQIDRDFIGESDADQSNSLQGNITATVTDVLPNGNLVIRGEKWITLNKGEEFIRVSGMVRREDINLDNSVLSTRLANARLSYAGSGALADAGEMGWLSRFFNSAVWPL</sequence>
<evidence type="ECO:0000313" key="14">
    <source>
        <dbReference type="Proteomes" id="UP000559987"/>
    </source>
</evidence>
<keyword evidence="10" id="KW-0449">Lipoprotein</keyword>
<keyword evidence="7" id="KW-0564">Palmitate</keyword>
<keyword evidence="13" id="KW-0969">Cilium</keyword>
<keyword evidence="8 11" id="KW-0975">Bacterial flagellum</keyword>
<evidence type="ECO:0000256" key="4">
    <source>
        <dbReference type="ARBA" id="ARBA00011439"/>
    </source>
</evidence>
<evidence type="ECO:0000256" key="3">
    <source>
        <dbReference type="ARBA" id="ARBA00006929"/>
    </source>
</evidence>
<evidence type="ECO:0000256" key="8">
    <source>
        <dbReference type="ARBA" id="ARBA00023143"/>
    </source>
</evidence>
<evidence type="ECO:0000256" key="7">
    <source>
        <dbReference type="ARBA" id="ARBA00023139"/>
    </source>
</evidence>
<evidence type="ECO:0000256" key="10">
    <source>
        <dbReference type="ARBA" id="ARBA00023288"/>
    </source>
</evidence>
<dbReference type="PRINTS" id="PR01008">
    <property type="entry name" value="FLGLRINGFLGH"/>
</dbReference>
<evidence type="ECO:0000256" key="12">
    <source>
        <dbReference type="SAM" id="SignalP"/>
    </source>
</evidence>
<evidence type="ECO:0000256" key="9">
    <source>
        <dbReference type="ARBA" id="ARBA00023237"/>
    </source>
</evidence>
<dbReference type="Proteomes" id="UP000559987">
    <property type="component" value="Unassembled WGS sequence"/>
</dbReference>
<dbReference type="GO" id="GO:0071973">
    <property type="term" value="P:bacterial-type flagellum-dependent cell motility"/>
    <property type="evidence" value="ECO:0007669"/>
    <property type="project" value="InterPro"/>
</dbReference>
<dbReference type="InterPro" id="IPR000527">
    <property type="entry name" value="Flag_Lring"/>
</dbReference>
<keyword evidence="13" id="KW-0966">Cell projection</keyword>
<dbReference type="PANTHER" id="PTHR34933:SF1">
    <property type="entry name" value="FLAGELLAR L-RING PROTEIN"/>
    <property type="match status" value="1"/>
</dbReference>
<keyword evidence="6 11" id="KW-0472">Membrane</keyword>
<evidence type="ECO:0000256" key="11">
    <source>
        <dbReference type="HAMAP-Rule" id="MF_00415"/>
    </source>
</evidence>
<dbReference type="GO" id="GO:0003774">
    <property type="term" value="F:cytoskeletal motor activity"/>
    <property type="evidence" value="ECO:0007669"/>
    <property type="project" value="InterPro"/>
</dbReference>
<evidence type="ECO:0000313" key="13">
    <source>
        <dbReference type="EMBL" id="MBB3168444.1"/>
    </source>
</evidence>
<name>A0A839UK01_9GAMM</name>
<keyword evidence="5 12" id="KW-0732">Signal</keyword>
<keyword evidence="13" id="KW-0282">Flagellum</keyword>
<dbReference type="GO" id="GO:0009279">
    <property type="term" value="C:cell outer membrane"/>
    <property type="evidence" value="ECO:0007669"/>
    <property type="project" value="UniProtKB-SubCell"/>
</dbReference>
<evidence type="ECO:0000256" key="5">
    <source>
        <dbReference type="ARBA" id="ARBA00022729"/>
    </source>
</evidence>
<accession>A0A839UK01</accession>
<dbReference type="NCBIfam" id="NF001304">
    <property type="entry name" value="PRK00249.1-4"/>
    <property type="match status" value="1"/>
</dbReference>
<dbReference type="AlphaFoldDB" id="A0A839UK01"/>
<dbReference type="Pfam" id="PF02107">
    <property type="entry name" value="FlgH"/>
    <property type="match status" value="1"/>
</dbReference>
<comment type="subunit">
    <text evidence="4 11">The basal body constitutes a major portion of the flagellar organelle and consists of four rings (L,P,S, and M) mounted on a central rod.</text>
</comment>
<proteinExistence type="inferred from homology"/>
<comment type="caution">
    <text evidence="13">The sequence shown here is derived from an EMBL/GenBank/DDBJ whole genome shotgun (WGS) entry which is preliminary data.</text>
</comment>